<dbReference type="Gene3D" id="3.30.160.60">
    <property type="entry name" value="Classic Zinc Finger"/>
    <property type="match status" value="2"/>
</dbReference>
<feature type="compositionally biased region" description="Polar residues" evidence="11">
    <location>
        <begin position="86"/>
        <end position="96"/>
    </location>
</feature>
<evidence type="ECO:0000256" key="9">
    <source>
        <dbReference type="ARBA" id="ARBA00023452"/>
    </source>
</evidence>
<evidence type="ECO:0000313" key="14">
    <source>
        <dbReference type="Proteomes" id="UP000525078"/>
    </source>
</evidence>
<evidence type="ECO:0000256" key="5">
    <source>
        <dbReference type="ARBA" id="ARBA00022833"/>
    </source>
</evidence>
<evidence type="ECO:0000256" key="6">
    <source>
        <dbReference type="ARBA" id="ARBA00023015"/>
    </source>
</evidence>
<dbReference type="InterPro" id="IPR059161">
    <property type="entry name" value="Znf-C2H2_STOP1/2_3rd"/>
</dbReference>
<dbReference type="GO" id="GO:0005634">
    <property type="term" value="C:nucleus"/>
    <property type="evidence" value="ECO:0007669"/>
    <property type="project" value="UniProtKB-SubCell"/>
</dbReference>
<evidence type="ECO:0000256" key="8">
    <source>
        <dbReference type="ARBA" id="ARBA00023242"/>
    </source>
</evidence>
<name>A0A7J6ERB7_CANSA</name>
<dbReference type="SMART" id="SM00355">
    <property type="entry name" value="ZnF_C2H2"/>
    <property type="match status" value="2"/>
</dbReference>
<dbReference type="InterPro" id="IPR043584">
    <property type="entry name" value="WIP1/2/3/4/5/6"/>
</dbReference>
<feature type="compositionally biased region" description="Low complexity" evidence="11">
    <location>
        <begin position="46"/>
        <end position="71"/>
    </location>
</feature>
<evidence type="ECO:0000256" key="4">
    <source>
        <dbReference type="ARBA" id="ARBA00022771"/>
    </source>
</evidence>
<keyword evidence="7" id="KW-0804">Transcription</keyword>
<keyword evidence="3" id="KW-0677">Repeat</keyword>
<keyword evidence="5" id="KW-0862">Zinc</keyword>
<protein>
    <recommendedName>
        <fullName evidence="12">C2H2-type domain-containing protein</fullName>
    </recommendedName>
</protein>
<feature type="compositionally biased region" description="Acidic residues" evidence="11">
    <location>
        <begin position="101"/>
        <end position="117"/>
    </location>
</feature>
<comment type="subcellular location">
    <subcellularLocation>
        <location evidence="1">Nucleus</location>
    </subcellularLocation>
</comment>
<keyword evidence="2" id="KW-0479">Metal-binding</keyword>
<dbReference type="Pfam" id="PF00096">
    <property type="entry name" value="zf-C2H2"/>
    <property type="match status" value="1"/>
</dbReference>
<feature type="compositionally biased region" description="Basic and acidic residues" evidence="11">
    <location>
        <begin position="332"/>
        <end position="342"/>
    </location>
</feature>
<evidence type="ECO:0000313" key="13">
    <source>
        <dbReference type="EMBL" id="KAF4360952.1"/>
    </source>
</evidence>
<dbReference type="GO" id="GO:0003700">
    <property type="term" value="F:DNA-binding transcription factor activity"/>
    <property type="evidence" value="ECO:0007669"/>
    <property type="project" value="InterPro"/>
</dbReference>
<proteinExistence type="inferred from homology"/>
<evidence type="ECO:0000256" key="10">
    <source>
        <dbReference type="PROSITE-ProRule" id="PRU00042"/>
    </source>
</evidence>
<reference evidence="13 14" key="1">
    <citation type="journal article" date="2020" name="bioRxiv">
        <title>Sequence and annotation of 42 cannabis genomes reveals extensive copy number variation in cannabinoid synthesis and pathogen resistance genes.</title>
        <authorList>
            <person name="Mckernan K.J."/>
            <person name="Helbert Y."/>
            <person name="Kane L.T."/>
            <person name="Ebling H."/>
            <person name="Zhang L."/>
            <person name="Liu B."/>
            <person name="Eaton Z."/>
            <person name="Mclaughlin S."/>
            <person name="Kingan S."/>
            <person name="Baybayan P."/>
            <person name="Concepcion G."/>
            <person name="Jordan M."/>
            <person name="Riva A."/>
            <person name="Barbazuk W."/>
            <person name="Harkins T."/>
        </authorList>
    </citation>
    <scope>NUCLEOTIDE SEQUENCE [LARGE SCALE GENOMIC DNA]</scope>
    <source>
        <strain evidence="14">cv. Jamaican Lion 4</strain>
        <tissue evidence="13">Leaf</tissue>
    </source>
</reference>
<keyword evidence="6" id="KW-0805">Transcription regulation</keyword>
<dbReference type="InterPro" id="IPR036236">
    <property type="entry name" value="Znf_C2H2_sf"/>
</dbReference>
<dbReference type="AlphaFoldDB" id="A0A7J6ERB7"/>
<dbReference type="GO" id="GO:0008270">
    <property type="term" value="F:zinc ion binding"/>
    <property type="evidence" value="ECO:0007669"/>
    <property type="project" value="UniProtKB-KW"/>
</dbReference>
<keyword evidence="4 10" id="KW-0863">Zinc-finger</keyword>
<evidence type="ECO:0000256" key="1">
    <source>
        <dbReference type="ARBA" id="ARBA00004123"/>
    </source>
</evidence>
<sequence>MTNPHHFSKNTLFNNERGWINFIPIHNPNPNPNNNNNNNNHYYYYSSSSSSTTPSSSSSSSSSFSSSSKSPPLREALPLIDKLSPQSLLLPTNNHNHNSDDYDDEDDDDDDDEDIEDCEKDNTSVTVALHMGLIPSPNNNDNNISRVLDNEKEDLEGSEEQGRGEEYWIPTPSQILVGPTQFHCPLCSKSFNRYNNLQMHMWGHGSQYRKGAESLKGSNKQGGGMTRVACYCCWSGCKHNISHPRARPLKDFRTLQTHYKRKHGAKPFACTKCSKPFAVKGDWRTHEKNCGKIWYCLCGSDFKHKRSLKDHVKAFGQGHAPLLDYNNNNHNNNDDDHDHEDEPSAYSELIDDQQQYPDDHHHQYY</sequence>
<comment type="caution">
    <text evidence="13">The sequence shown here is derived from an EMBL/GenBank/DDBJ whole genome shotgun (WGS) entry which is preliminary data.</text>
</comment>
<dbReference type="Pfam" id="PF22995">
    <property type="entry name" value="C2CH-3rd_BIRD-IDD"/>
    <property type="match status" value="1"/>
</dbReference>
<keyword evidence="8" id="KW-0539">Nucleus</keyword>
<evidence type="ECO:0000256" key="2">
    <source>
        <dbReference type="ARBA" id="ARBA00022723"/>
    </source>
</evidence>
<accession>A0A7J6ERB7</accession>
<dbReference type="InterPro" id="IPR055187">
    <property type="entry name" value="C2CH-3rd_BIRD-IDD"/>
</dbReference>
<dbReference type="PROSITE" id="PS50157">
    <property type="entry name" value="ZINC_FINGER_C2H2_2"/>
    <property type="match status" value="1"/>
</dbReference>
<feature type="region of interest" description="Disordered" evidence="11">
    <location>
        <begin position="323"/>
        <end position="344"/>
    </location>
</feature>
<dbReference type="PANTHER" id="PTHR45878:SF1">
    <property type="entry name" value="ZINC FINGER PROTEIN WIP2"/>
    <property type="match status" value="1"/>
</dbReference>
<dbReference type="EMBL" id="JAATIP010000196">
    <property type="protein sequence ID" value="KAF4360952.1"/>
    <property type="molecule type" value="Genomic_DNA"/>
</dbReference>
<evidence type="ECO:0000256" key="7">
    <source>
        <dbReference type="ARBA" id="ARBA00023163"/>
    </source>
</evidence>
<dbReference type="InterPro" id="IPR013087">
    <property type="entry name" value="Znf_C2H2_type"/>
</dbReference>
<feature type="region of interest" description="Disordered" evidence="11">
    <location>
        <begin position="46"/>
        <end position="73"/>
    </location>
</feature>
<dbReference type="SUPFAM" id="SSF57667">
    <property type="entry name" value="beta-beta-alpha zinc fingers"/>
    <property type="match status" value="1"/>
</dbReference>
<dbReference type="PROSITE" id="PS00028">
    <property type="entry name" value="ZINC_FINGER_C2H2_1"/>
    <property type="match status" value="1"/>
</dbReference>
<evidence type="ECO:0000259" key="12">
    <source>
        <dbReference type="PROSITE" id="PS50157"/>
    </source>
</evidence>
<organism evidence="13 14">
    <name type="scientific">Cannabis sativa</name>
    <name type="common">Hemp</name>
    <name type="synonym">Marijuana</name>
    <dbReference type="NCBI Taxonomy" id="3483"/>
    <lineage>
        <taxon>Eukaryota</taxon>
        <taxon>Viridiplantae</taxon>
        <taxon>Streptophyta</taxon>
        <taxon>Embryophyta</taxon>
        <taxon>Tracheophyta</taxon>
        <taxon>Spermatophyta</taxon>
        <taxon>Magnoliopsida</taxon>
        <taxon>eudicotyledons</taxon>
        <taxon>Gunneridae</taxon>
        <taxon>Pentapetalae</taxon>
        <taxon>rosids</taxon>
        <taxon>fabids</taxon>
        <taxon>Rosales</taxon>
        <taxon>Cannabaceae</taxon>
        <taxon>Cannabis</taxon>
    </lineage>
</organism>
<dbReference type="FunFam" id="3.30.160.60:FF:000523">
    <property type="entry name" value="Zinc finger protein WIP2"/>
    <property type="match status" value="1"/>
</dbReference>
<dbReference type="Proteomes" id="UP000525078">
    <property type="component" value="Unassembled WGS sequence"/>
</dbReference>
<dbReference type="Pfam" id="PF23115">
    <property type="entry name" value="zf-C2H2_STOP2_3rd"/>
    <property type="match status" value="1"/>
</dbReference>
<evidence type="ECO:0000256" key="3">
    <source>
        <dbReference type="ARBA" id="ARBA00022737"/>
    </source>
</evidence>
<dbReference type="PANTHER" id="PTHR45878">
    <property type="entry name" value="ZINC FINGER PROTEIN WIP2"/>
    <property type="match status" value="1"/>
</dbReference>
<dbReference type="OrthoDB" id="6077919at2759"/>
<feature type="domain" description="C2H2-type" evidence="12">
    <location>
        <begin position="182"/>
        <end position="209"/>
    </location>
</feature>
<feature type="region of interest" description="Disordered" evidence="11">
    <location>
        <begin position="86"/>
        <end position="117"/>
    </location>
</feature>
<gene>
    <name evidence="13" type="ORF">F8388_016761</name>
</gene>
<evidence type="ECO:0000256" key="11">
    <source>
        <dbReference type="SAM" id="MobiDB-lite"/>
    </source>
</evidence>
<comment type="similarity">
    <text evidence="9">Belongs to the WIP C2H2-type zinc-finger protein family.</text>
</comment>